<sequence>VVRGLPDWMTEAQLKADFATCGQLKRASMPMNKEGKGKGFAYVQYKNDESMKKALEWNSTWYKGVTITVEKLGEESKGKGRGRRGREKKEKLPDGPTIHVGSLSYEVDDEMLKQAFAACGEVVASRVLISGKGKTKGKSRGTGLVVFATEEAQKKAVATMNEVELAGRQITVREYTQEEEVKLDFSALEGEGDKTMLEEEEEDDWENFDWDADNDDGSDDEDEDDDEWEEREDEDEDEAHVGSSESV</sequence>
<evidence type="ECO:0000256" key="2">
    <source>
        <dbReference type="PROSITE-ProRule" id="PRU00176"/>
    </source>
</evidence>
<feature type="region of interest" description="Disordered" evidence="3">
    <location>
        <begin position="73"/>
        <end position="97"/>
    </location>
</feature>
<dbReference type="EMBL" id="CAJNIZ010035681">
    <property type="protein sequence ID" value="CAE7561307.1"/>
    <property type="molecule type" value="Genomic_DNA"/>
</dbReference>
<dbReference type="OrthoDB" id="439808at2759"/>
<dbReference type="PROSITE" id="PS50102">
    <property type="entry name" value="RRM"/>
    <property type="match status" value="2"/>
</dbReference>
<evidence type="ECO:0000313" key="5">
    <source>
        <dbReference type="EMBL" id="CAE7561307.1"/>
    </source>
</evidence>
<dbReference type="GO" id="GO:0003723">
    <property type="term" value="F:RNA binding"/>
    <property type="evidence" value="ECO:0007669"/>
    <property type="project" value="UniProtKB-UniRule"/>
</dbReference>
<feature type="domain" description="RRM" evidence="4">
    <location>
        <begin position="96"/>
        <end position="177"/>
    </location>
</feature>
<dbReference type="InterPro" id="IPR052462">
    <property type="entry name" value="SLIRP/GR-RBP-like"/>
</dbReference>
<keyword evidence="6" id="KW-1185">Reference proteome</keyword>
<evidence type="ECO:0000256" key="1">
    <source>
        <dbReference type="ARBA" id="ARBA00022884"/>
    </source>
</evidence>
<dbReference type="Pfam" id="PF00076">
    <property type="entry name" value="RRM_1"/>
    <property type="match status" value="2"/>
</dbReference>
<gene>
    <name evidence="5" type="primary">pab1</name>
    <name evidence="5" type="ORF">SPIL2461_LOCUS15010</name>
</gene>
<feature type="compositionally biased region" description="Acidic residues" evidence="3">
    <location>
        <begin position="198"/>
        <end position="238"/>
    </location>
</feature>
<accession>A0A812U9J6</accession>
<dbReference type="InterPro" id="IPR000504">
    <property type="entry name" value="RRM_dom"/>
</dbReference>
<dbReference type="InterPro" id="IPR035979">
    <property type="entry name" value="RBD_domain_sf"/>
</dbReference>
<dbReference type="CDD" id="cd00590">
    <property type="entry name" value="RRM_SF"/>
    <property type="match status" value="1"/>
</dbReference>
<dbReference type="Proteomes" id="UP000649617">
    <property type="component" value="Unassembled WGS sequence"/>
</dbReference>
<dbReference type="SMART" id="SM00360">
    <property type="entry name" value="RRM"/>
    <property type="match status" value="2"/>
</dbReference>
<dbReference type="Gene3D" id="3.30.70.330">
    <property type="match status" value="2"/>
</dbReference>
<feature type="domain" description="RRM" evidence="4">
    <location>
        <begin position="1"/>
        <end position="74"/>
    </location>
</feature>
<evidence type="ECO:0000259" key="4">
    <source>
        <dbReference type="PROSITE" id="PS50102"/>
    </source>
</evidence>
<keyword evidence="1 2" id="KW-0694">RNA-binding</keyword>
<dbReference type="SUPFAM" id="SSF54928">
    <property type="entry name" value="RNA-binding domain, RBD"/>
    <property type="match status" value="1"/>
</dbReference>
<name>A0A812U9J6_SYMPI</name>
<dbReference type="AlphaFoldDB" id="A0A812U9J6"/>
<dbReference type="InterPro" id="IPR012677">
    <property type="entry name" value="Nucleotide-bd_a/b_plait_sf"/>
</dbReference>
<evidence type="ECO:0000313" key="6">
    <source>
        <dbReference type="Proteomes" id="UP000649617"/>
    </source>
</evidence>
<protein>
    <submittedName>
        <fullName evidence="5">Pab1 protein</fullName>
    </submittedName>
</protein>
<comment type="caution">
    <text evidence="5">The sequence shown here is derived from an EMBL/GenBank/DDBJ whole genome shotgun (WGS) entry which is preliminary data.</text>
</comment>
<proteinExistence type="predicted"/>
<reference evidence="5" key="1">
    <citation type="submission" date="2021-02" db="EMBL/GenBank/DDBJ databases">
        <authorList>
            <person name="Dougan E. K."/>
            <person name="Rhodes N."/>
            <person name="Thang M."/>
            <person name="Chan C."/>
        </authorList>
    </citation>
    <scope>NUCLEOTIDE SEQUENCE</scope>
</reference>
<dbReference type="PANTHER" id="PTHR48027">
    <property type="entry name" value="HETEROGENEOUS NUCLEAR RIBONUCLEOPROTEIN 87F-RELATED"/>
    <property type="match status" value="1"/>
</dbReference>
<evidence type="ECO:0000256" key="3">
    <source>
        <dbReference type="SAM" id="MobiDB-lite"/>
    </source>
</evidence>
<feature type="region of interest" description="Disordered" evidence="3">
    <location>
        <begin position="183"/>
        <end position="247"/>
    </location>
</feature>
<feature type="non-terminal residue" evidence="5">
    <location>
        <position position="1"/>
    </location>
</feature>
<organism evidence="5 6">
    <name type="scientific">Symbiodinium pilosum</name>
    <name type="common">Dinoflagellate</name>
    <dbReference type="NCBI Taxonomy" id="2952"/>
    <lineage>
        <taxon>Eukaryota</taxon>
        <taxon>Sar</taxon>
        <taxon>Alveolata</taxon>
        <taxon>Dinophyceae</taxon>
        <taxon>Suessiales</taxon>
        <taxon>Symbiodiniaceae</taxon>
        <taxon>Symbiodinium</taxon>
    </lineage>
</organism>